<name>A0A2K6FTI8_PROCO</name>
<dbReference type="GO" id="GO:0007062">
    <property type="term" value="P:sister chromatid cohesion"/>
    <property type="evidence" value="ECO:0007669"/>
    <property type="project" value="Ensembl"/>
</dbReference>
<keyword evidence="7" id="KW-1185">Reference proteome</keyword>
<evidence type="ECO:0000256" key="5">
    <source>
        <dbReference type="SAM" id="MobiDB-lite"/>
    </source>
</evidence>
<sequence length="600" mass="68089">MPCGEDWLSHPLGIVQGFFAQNGVNPEWEKKVIEYFKEKLKENNAPKWVPSLNEVPLHYLKPNSFVKFRCMIQDMFDPEFYMGVYETVNQNTKARVLHFGKYRDVAECGSFLNLSFNAYVNANQARVSPSTSYTPSRHKRSYEDDEDMDLQPNKQKDQHAGARQAGSVGGLQWCGEPKRLETEASTGQQLNSLNLSSPFDLNFPLPGEKGPACLVKVIKPFIDLTLTSLLSLRRDASALLDPMECTDTAEEQRVHSPPASLVPRIHVILAQKLQHINPLLPACLNKEESKTCKFVSSFMSELSPVRAELLGFLTHALLGDSLAAEYLILHLISTVYSRRDVLPLGKFTVNLSGCPRNSTFTEHLYRIIQHLVPASFRLQMTIENMNHLKFIPHKDYTANRLVSGLLQLPNNTSLVIDETLLEQGQLDTPGVHNVTALSNLITWQKVDYDFSYHQMEFPCNINVFITSEGRSLLPADCQIHLQPQLIPPNMEEYMNSLLSAVLPSVLNKFRIYLTLLRFLDYSISDEITKAVEDDFVEMRKNDPQSITADDLHQLLVVARCLSLSAGQTTLSRERWLRAKQLESLRRTRLQQQKCVNGNEL</sequence>
<accession>A0A2K6FTI8</accession>
<dbReference type="PANTHER" id="PTHR13489">
    <property type="entry name" value="MINI-CHROMOSOME MAINTENANCE COMPLEX-BINDING PROTEIN"/>
    <property type="match status" value="1"/>
</dbReference>
<reference evidence="6" key="2">
    <citation type="submission" date="2025-09" db="UniProtKB">
        <authorList>
            <consortium name="Ensembl"/>
        </authorList>
    </citation>
    <scope>IDENTIFICATION</scope>
</reference>
<dbReference type="InterPro" id="IPR019140">
    <property type="entry name" value="MCM_complex-bd"/>
</dbReference>
<evidence type="ECO:0000256" key="1">
    <source>
        <dbReference type="ARBA" id="ARBA00004123"/>
    </source>
</evidence>
<reference evidence="6" key="1">
    <citation type="submission" date="2025-08" db="UniProtKB">
        <authorList>
            <consortium name="Ensembl"/>
        </authorList>
    </citation>
    <scope>IDENTIFICATION</scope>
</reference>
<feature type="region of interest" description="Disordered" evidence="5">
    <location>
        <begin position="127"/>
        <end position="171"/>
    </location>
</feature>
<dbReference type="Ensembl" id="ENSPCOT00000027925.1">
    <property type="protein sequence ID" value="ENSPCOP00000017290.1"/>
    <property type="gene ID" value="ENSPCOG00000020444.1"/>
</dbReference>
<protein>
    <recommendedName>
        <fullName evidence="3">Mini-chromosome maintenance complex-binding protein</fullName>
    </recommendedName>
</protein>
<dbReference type="GO" id="GO:0006261">
    <property type="term" value="P:DNA-templated DNA replication"/>
    <property type="evidence" value="ECO:0007669"/>
    <property type="project" value="Ensembl"/>
</dbReference>
<comment type="similarity">
    <text evidence="2">Belongs to the MCMBP family.</text>
</comment>
<dbReference type="OMA" id="EEHTEMI"/>
<evidence type="ECO:0000313" key="6">
    <source>
        <dbReference type="Ensembl" id="ENSPCOP00000017290.1"/>
    </source>
</evidence>
<comment type="subcellular location">
    <subcellularLocation>
        <location evidence="1">Nucleus</location>
    </subcellularLocation>
</comment>
<evidence type="ECO:0000256" key="4">
    <source>
        <dbReference type="ARBA" id="ARBA00023242"/>
    </source>
</evidence>
<evidence type="ECO:0000256" key="2">
    <source>
        <dbReference type="ARBA" id="ARBA00007925"/>
    </source>
</evidence>
<dbReference type="GO" id="GO:0003682">
    <property type="term" value="F:chromatin binding"/>
    <property type="evidence" value="ECO:0007669"/>
    <property type="project" value="Ensembl"/>
</dbReference>
<dbReference type="STRING" id="379532.ENSPCOP00000017290"/>
<dbReference type="AlphaFoldDB" id="A0A2K6FTI8"/>
<proteinExistence type="inferred from homology"/>
<gene>
    <name evidence="6" type="primary">MCMBP</name>
</gene>
<dbReference type="Proteomes" id="UP000233160">
    <property type="component" value="Unassembled WGS sequence"/>
</dbReference>
<dbReference type="Pfam" id="PF09739">
    <property type="entry name" value="MCM_bind"/>
    <property type="match status" value="2"/>
</dbReference>
<evidence type="ECO:0000313" key="7">
    <source>
        <dbReference type="Proteomes" id="UP000233160"/>
    </source>
</evidence>
<dbReference type="GO" id="GO:0005654">
    <property type="term" value="C:nucleoplasm"/>
    <property type="evidence" value="ECO:0007669"/>
    <property type="project" value="Ensembl"/>
</dbReference>
<dbReference type="GO" id="GO:0042555">
    <property type="term" value="C:MCM complex"/>
    <property type="evidence" value="ECO:0007669"/>
    <property type="project" value="Ensembl"/>
</dbReference>
<evidence type="ECO:0000256" key="3">
    <source>
        <dbReference type="ARBA" id="ARBA00015405"/>
    </source>
</evidence>
<dbReference type="GO" id="GO:0030054">
    <property type="term" value="C:cell junction"/>
    <property type="evidence" value="ECO:0007669"/>
    <property type="project" value="Ensembl"/>
</dbReference>
<dbReference type="PANTHER" id="PTHR13489:SF0">
    <property type="entry name" value="MINI-CHROMOSOME MAINTENANCE COMPLEX-BINDING PROTEIN"/>
    <property type="match status" value="1"/>
</dbReference>
<dbReference type="GO" id="GO:0005829">
    <property type="term" value="C:cytosol"/>
    <property type="evidence" value="ECO:0007669"/>
    <property type="project" value="Ensembl"/>
</dbReference>
<organism evidence="6 7">
    <name type="scientific">Propithecus coquereli</name>
    <name type="common">Coquerel's sifaka</name>
    <name type="synonym">Propithecus verreauxi coquereli</name>
    <dbReference type="NCBI Taxonomy" id="379532"/>
    <lineage>
        <taxon>Eukaryota</taxon>
        <taxon>Metazoa</taxon>
        <taxon>Chordata</taxon>
        <taxon>Craniata</taxon>
        <taxon>Vertebrata</taxon>
        <taxon>Euteleostomi</taxon>
        <taxon>Mammalia</taxon>
        <taxon>Eutheria</taxon>
        <taxon>Euarchontoglires</taxon>
        <taxon>Primates</taxon>
        <taxon>Strepsirrhini</taxon>
        <taxon>Lemuriformes</taxon>
        <taxon>Indriidae</taxon>
        <taxon>Propithecus</taxon>
    </lineage>
</organism>
<keyword evidence="4" id="KW-0539">Nucleus</keyword>
<dbReference type="GeneTree" id="ENSGT00390000017265"/>